<evidence type="ECO:0000256" key="1">
    <source>
        <dbReference type="SAM" id="MobiDB-lite"/>
    </source>
</evidence>
<feature type="compositionally biased region" description="Polar residues" evidence="1">
    <location>
        <begin position="560"/>
        <end position="569"/>
    </location>
</feature>
<evidence type="ECO:0000256" key="2">
    <source>
        <dbReference type="SAM" id="Phobius"/>
    </source>
</evidence>
<feature type="transmembrane region" description="Helical" evidence="2">
    <location>
        <begin position="87"/>
        <end position="110"/>
    </location>
</feature>
<keyword evidence="2" id="KW-0812">Transmembrane</keyword>
<dbReference type="EMBL" id="KK207876">
    <property type="protein sequence ID" value="EZF50985.1"/>
    <property type="molecule type" value="Genomic_DNA"/>
</dbReference>
<feature type="region of interest" description="Disordered" evidence="1">
    <location>
        <begin position="492"/>
        <end position="630"/>
    </location>
</feature>
<organism evidence="3">
    <name type="scientific">Trichophyton rubrum CBS 288.86</name>
    <dbReference type="NCBI Taxonomy" id="1215330"/>
    <lineage>
        <taxon>Eukaryota</taxon>
        <taxon>Fungi</taxon>
        <taxon>Dikarya</taxon>
        <taxon>Ascomycota</taxon>
        <taxon>Pezizomycotina</taxon>
        <taxon>Eurotiomycetes</taxon>
        <taxon>Eurotiomycetidae</taxon>
        <taxon>Onygenales</taxon>
        <taxon>Arthrodermataceae</taxon>
        <taxon>Trichophyton</taxon>
    </lineage>
</organism>
<dbReference type="HOGENOM" id="CLU_018980_0_0_1"/>
<protein>
    <submittedName>
        <fullName evidence="3">Uncharacterized protein</fullName>
    </submittedName>
</protein>
<feature type="compositionally biased region" description="Basic residues" evidence="1">
    <location>
        <begin position="570"/>
        <end position="579"/>
    </location>
</feature>
<feature type="compositionally biased region" description="Polar residues" evidence="1">
    <location>
        <begin position="261"/>
        <end position="273"/>
    </location>
</feature>
<feature type="compositionally biased region" description="Polar residues" evidence="1">
    <location>
        <begin position="534"/>
        <end position="552"/>
    </location>
</feature>
<dbReference type="Proteomes" id="UP000023758">
    <property type="component" value="Unassembled WGS sequence"/>
</dbReference>
<reference evidence="3" key="1">
    <citation type="submission" date="2014-02" db="EMBL/GenBank/DDBJ databases">
        <title>The Genome Sequence of Trichophyton rubrum (morphotype fischeri) CBS 288.86.</title>
        <authorList>
            <consortium name="The Broad Institute Genomics Platform"/>
            <person name="Cuomo C.A."/>
            <person name="White T.C."/>
            <person name="Graser Y."/>
            <person name="Martinez-Rossi N."/>
            <person name="Heitman J."/>
            <person name="Young S.K."/>
            <person name="Zeng Q."/>
            <person name="Gargeya S."/>
            <person name="Abouelleil A."/>
            <person name="Alvarado L."/>
            <person name="Chapman S.B."/>
            <person name="Gainer-Dewar J."/>
            <person name="Goldberg J."/>
            <person name="Griggs A."/>
            <person name="Gujja S."/>
            <person name="Hansen M."/>
            <person name="Howarth C."/>
            <person name="Imamovic A."/>
            <person name="Larimer J."/>
            <person name="Martinez D."/>
            <person name="Murphy C."/>
            <person name="Pearson M.D."/>
            <person name="Persinoti G."/>
            <person name="Poon T."/>
            <person name="Priest M."/>
            <person name="Roberts A.D."/>
            <person name="Saif S."/>
            <person name="Shea T.D."/>
            <person name="Sykes S.N."/>
            <person name="Wortman J."/>
            <person name="Nusbaum C."/>
            <person name="Birren B."/>
        </authorList>
    </citation>
    <scope>NUCLEOTIDE SEQUENCE [LARGE SCALE GENOMIC DNA]</scope>
    <source>
        <strain evidence="3">CBS 288.86</strain>
    </source>
</reference>
<feature type="compositionally biased region" description="Polar residues" evidence="1">
    <location>
        <begin position="492"/>
        <end position="504"/>
    </location>
</feature>
<feature type="region of interest" description="Disordered" evidence="1">
    <location>
        <begin position="645"/>
        <end position="695"/>
    </location>
</feature>
<gene>
    <name evidence="3" type="ORF">H103_05793</name>
</gene>
<feature type="compositionally biased region" description="Polar residues" evidence="1">
    <location>
        <begin position="291"/>
        <end position="300"/>
    </location>
</feature>
<dbReference type="OrthoDB" id="5404940at2759"/>
<dbReference type="AlphaFoldDB" id="A0A022VY19"/>
<feature type="compositionally biased region" description="Basic and acidic residues" evidence="1">
    <location>
        <begin position="645"/>
        <end position="657"/>
    </location>
</feature>
<feature type="transmembrane region" description="Helical" evidence="2">
    <location>
        <begin position="149"/>
        <end position="172"/>
    </location>
</feature>
<feature type="region of interest" description="Disordered" evidence="1">
    <location>
        <begin position="455"/>
        <end position="475"/>
    </location>
</feature>
<name>A0A022VY19_TRIRU</name>
<proteinExistence type="predicted"/>
<feature type="region of interest" description="Disordered" evidence="1">
    <location>
        <begin position="236"/>
        <end position="413"/>
    </location>
</feature>
<keyword evidence="2" id="KW-0472">Membrane</keyword>
<feature type="compositionally biased region" description="Basic and acidic residues" evidence="1">
    <location>
        <begin position="520"/>
        <end position="531"/>
    </location>
</feature>
<sequence length="695" mass="76156">MGKIEPPFLYDPPSLYPKSAQVADFNPKAVTLNSWAPRPQKPKKDGPLVNFNQHPDSYAVLPTGRKPITNMSPNIKKYVKYARIFQLVLRALTLIGVMGMLFCVICINNTTTQVAWIIRVGPAVSMVHTIYAVFHLCRSATSRTPGSTASYMLFAAVLDAGLVPFYVFTALISRTEHQSKSYGWKTLFGNDNANAKIIYATVLIATTVGGFHIASLIVDIYLAVVFRKITKLPPDMNPLEDNLTARPHKRTRSEIAEKHLSQSTIGSSETDPYNTILPATRTVPFAHTRTDSGVTLTGTQPHKHGDDRSSYYSAKSHRHSRSDLPSQQIRQYEESSRPKTPISRTTVRGRGNGSSRPQSAVFHTPPPTAQSRPSSVDIQNRGPSVSSNWEAYPSNPPSPELNAQEASPFRDPVGNPALDNEDAIWDDNFEGDDDLIQRSGTVLRHRGVYAAVDDDDDDEDEAILNPNGPENMFGYQQSQGERYYSKGKTEQFNHNSGLEVNPLSMNPPTPRPLDPEEESKEAARSDVRREVLSNLPNPSATPSKATPGSKSRSYGELAKNTPSPGSNKKLSSRWRRKSGRVSAYESLRGETDDADDNFESPIGKGETDRKGRVVSNTGIDLGPDLGSGSPGYGNYLAGLGVGRRREVSGKVAEEGRGGDLIQDESESSPSKNKGGHQPSKSKEIKAAGWARWKGL</sequence>
<evidence type="ECO:0000313" key="3">
    <source>
        <dbReference type="EMBL" id="EZF50985.1"/>
    </source>
</evidence>
<keyword evidence="2" id="KW-1133">Transmembrane helix</keyword>
<accession>A0A022VY19</accession>
<feature type="transmembrane region" description="Helical" evidence="2">
    <location>
        <begin position="116"/>
        <end position="137"/>
    </location>
</feature>
<feature type="transmembrane region" description="Helical" evidence="2">
    <location>
        <begin position="197"/>
        <end position="226"/>
    </location>
</feature>
<feature type="compositionally biased region" description="Polar residues" evidence="1">
    <location>
        <begin position="369"/>
        <end position="389"/>
    </location>
</feature>